<evidence type="ECO:0000256" key="2">
    <source>
        <dbReference type="ARBA" id="ARBA00022801"/>
    </source>
</evidence>
<evidence type="ECO:0000259" key="3">
    <source>
        <dbReference type="Pfam" id="PF00144"/>
    </source>
</evidence>
<gene>
    <name evidence="4" type="ORF">IFR04_013525</name>
</gene>
<evidence type="ECO:0000313" key="4">
    <source>
        <dbReference type="EMBL" id="KAG4413340.1"/>
    </source>
</evidence>
<dbReference type="EMBL" id="JAFJYH010000320">
    <property type="protein sequence ID" value="KAG4413340.1"/>
    <property type="molecule type" value="Genomic_DNA"/>
</dbReference>
<name>A0A8H7T2E8_9HELO</name>
<dbReference type="Pfam" id="PF00144">
    <property type="entry name" value="Beta-lactamase"/>
    <property type="match status" value="1"/>
</dbReference>
<evidence type="ECO:0000256" key="1">
    <source>
        <dbReference type="ARBA" id="ARBA00009009"/>
    </source>
</evidence>
<dbReference type="AlphaFoldDB" id="A0A8H7T2E8"/>
<dbReference type="OrthoDB" id="428260at2759"/>
<sequence length="408" mass="45376">MDAIEHALETAFANHDLPGLVLTAWDRTGKINYSKAIGNYSYESDTRPIELNSTFFLASTSKLVTAIAALQSVERGHFTLDEDVTRILPEFKGIEILTGFDEESGEPNLIPSTTHITLRHLLTHSSGIGYDHFTPLLVQYRKWQNVSNGFDRPGKIPDNYFYPLLFEPGTSYTYGSGIDWAGVMVQRVNGNVSLEEYLQKNIWTPLGIKNMTFHLEQQEKIRSKIVPISVRSGGQNELGLANDPHGKVTDADLKWFPDPVEEEYGGAGLISSAIDYQKVLSRITANDGKLLQPLIVLEMIKPQLSPEPRQAFMDLRKIPGVAQFTAQGQVVGAELDYGLGSCLNLEATPEGRHKGTISWSGLPNTFWWIDLDAGVSGTLFMALFPMGDVVANNMFNRFQRACYDILES</sequence>
<dbReference type="PANTHER" id="PTHR43283:SF17">
    <property type="entry name" value="(LOVD), PUTATIVE (AFU_ORTHOLOGUE AFUA_5G00920)-RELATED"/>
    <property type="match status" value="1"/>
</dbReference>
<organism evidence="4 5">
    <name type="scientific">Cadophora malorum</name>
    <dbReference type="NCBI Taxonomy" id="108018"/>
    <lineage>
        <taxon>Eukaryota</taxon>
        <taxon>Fungi</taxon>
        <taxon>Dikarya</taxon>
        <taxon>Ascomycota</taxon>
        <taxon>Pezizomycotina</taxon>
        <taxon>Leotiomycetes</taxon>
        <taxon>Helotiales</taxon>
        <taxon>Ploettnerulaceae</taxon>
        <taxon>Cadophora</taxon>
    </lineage>
</organism>
<dbReference type="PANTHER" id="PTHR43283">
    <property type="entry name" value="BETA-LACTAMASE-RELATED"/>
    <property type="match status" value="1"/>
</dbReference>
<comment type="caution">
    <text evidence="4">The sequence shown here is derived from an EMBL/GenBank/DDBJ whole genome shotgun (WGS) entry which is preliminary data.</text>
</comment>
<dbReference type="GO" id="GO:0016787">
    <property type="term" value="F:hydrolase activity"/>
    <property type="evidence" value="ECO:0007669"/>
    <property type="project" value="UniProtKB-KW"/>
</dbReference>
<dbReference type="Gene3D" id="3.40.710.10">
    <property type="entry name" value="DD-peptidase/beta-lactamase superfamily"/>
    <property type="match status" value="1"/>
</dbReference>
<reference evidence="4" key="1">
    <citation type="submission" date="2021-02" db="EMBL/GenBank/DDBJ databases">
        <title>Genome sequence Cadophora malorum strain M34.</title>
        <authorList>
            <person name="Stefanovic E."/>
            <person name="Vu D."/>
            <person name="Scully C."/>
            <person name="Dijksterhuis J."/>
            <person name="Roader J."/>
            <person name="Houbraken J."/>
        </authorList>
    </citation>
    <scope>NUCLEOTIDE SEQUENCE</scope>
    <source>
        <strain evidence="4">M34</strain>
    </source>
</reference>
<dbReference type="InterPro" id="IPR001466">
    <property type="entry name" value="Beta-lactam-related"/>
</dbReference>
<feature type="domain" description="Beta-lactamase-related" evidence="3">
    <location>
        <begin position="8"/>
        <end position="394"/>
    </location>
</feature>
<accession>A0A8H7T2E8</accession>
<dbReference type="InterPro" id="IPR012338">
    <property type="entry name" value="Beta-lactam/transpept-like"/>
</dbReference>
<dbReference type="Proteomes" id="UP000664132">
    <property type="component" value="Unassembled WGS sequence"/>
</dbReference>
<proteinExistence type="inferred from homology"/>
<keyword evidence="2" id="KW-0378">Hydrolase</keyword>
<dbReference type="SUPFAM" id="SSF56601">
    <property type="entry name" value="beta-lactamase/transpeptidase-like"/>
    <property type="match status" value="1"/>
</dbReference>
<evidence type="ECO:0000313" key="5">
    <source>
        <dbReference type="Proteomes" id="UP000664132"/>
    </source>
</evidence>
<comment type="similarity">
    <text evidence="1">Belongs to the class-A beta-lactamase family.</text>
</comment>
<dbReference type="InterPro" id="IPR050789">
    <property type="entry name" value="Diverse_Enzym_Activities"/>
</dbReference>
<protein>
    <recommendedName>
        <fullName evidence="3">Beta-lactamase-related domain-containing protein</fullName>
    </recommendedName>
</protein>
<keyword evidence="5" id="KW-1185">Reference proteome</keyword>